<dbReference type="CDD" id="cd01071">
    <property type="entry name" value="PBP2_PhnD_like"/>
    <property type="match status" value="1"/>
</dbReference>
<dbReference type="Pfam" id="PF12974">
    <property type="entry name" value="Phosphonate-bd"/>
    <property type="match status" value="1"/>
</dbReference>
<accession>A9BVH9</accession>
<evidence type="ECO:0000256" key="1">
    <source>
        <dbReference type="ARBA" id="ARBA00007162"/>
    </source>
</evidence>
<dbReference type="Gene3D" id="3.40.190.10">
    <property type="entry name" value="Periplasmic binding protein-like II"/>
    <property type="match status" value="2"/>
</dbReference>
<protein>
    <submittedName>
        <fullName evidence="3">Phosphonate ABC transporter, periplasmic phosphonate-binding protein</fullName>
    </submittedName>
</protein>
<dbReference type="InterPro" id="IPR017797">
    <property type="entry name" value="Phosphnate-bd"/>
</dbReference>
<keyword evidence="2" id="KW-0732">Signal</keyword>
<comment type="similarity">
    <text evidence="1">Belongs to the phosphate/phosphite/phosphonate binding protein family.</text>
</comment>
<dbReference type="GO" id="GO:0015716">
    <property type="term" value="P:organic phosphonate transport"/>
    <property type="evidence" value="ECO:0007669"/>
    <property type="project" value="InterPro"/>
</dbReference>
<dbReference type="KEGG" id="dac:Daci_2408"/>
<dbReference type="AlphaFoldDB" id="A9BVH9"/>
<dbReference type="STRING" id="398578.Daci_2408"/>
<reference evidence="4" key="2">
    <citation type="submission" date="2007-11" db="EMBL/GenBank/DDBJ databases">
        <title>Complete sequence of Delftia acidovorans DSM 14801 / SPH-1.</title>
        <authorList>
            <person name="Copeland A."/>
            <person name="Lucas S."/>
            <person name="Lapidus A."/>
            <person name="Barry K."/>
            <person name="Glavina del Rio T."/>
            <person name="Dalin E."/>
            <person name="Tice H."/>
            <person name="Pitluck S."/>
            <person name="Lowry S."/>
            <person name="Clum A."/>
            <person name="Schmutz J."/>
            <person name="Larimer F."/>
            <person name="Land M."/>
            <person name="Hauser L."/>
            <person name="Kyrpides N."/>
            <person name="Kim E."/>
            <person name="Schleheck D."/>
            <person name="Richardson P."/>
        </authorList>
    </citation>
    <scope>NUCLEOTIDE SEQUENCE [LARGE SCALE GENOMIC DNA]</scope>
    <source>
        <strain evidence="4">DSM 14801 / SPH-1</strain>
    </source>
</reference>
<dbReference type="HOGENOM" id="CLU_051472_6_4_4"/>
<organism evidence="3 4">
    <name type="scientific">Delftia acidovorans (strain DSM 14801 / SPH-1)</name>
    <dbReference type="NCBI Taxonomy" id="398578"/>
    <lineage>
        <taxon>Bacteria</taxon>
        <taxon>Pseudomonadati</taxon>
        <taxon>Pseudomonadota</taxon>
        <taxon>Betaproteobacteria</taxon>
        <taxon>Burkholderiales</taxon>
        <taxon>Comamonadaceae</taxon>
        <taxon>Delftia</taxon>
    </lineage>
</organism>
<sequence length="345" mass="36991">MLSKPILKLSHGRNMSLLAFSHPHPPGDLAGDSRIHRSADVPDLMQRNPPMKMNRKTWLRHAAAVLALAATATTATTAAFAQSAELRVGLIPSEDAQAMIRASQQVMDQLATRTGMKVRPFVANDYNGVIEALRSNKIDIAFLGPFSYVLASQVADAEAFAVAVTKKTGKSAYHSMVISRKDKGPASVADLKGRSFAFVDPTSASGHLFPKAGLMAEGFDADKGFSRVIFSGSHDASIMAVANGKVDAAAVADRIFDSAVSKGLVKREDFQIVWRSQPIPESPMTWRKNLDAGTKQKVAAALAEVKDLPWGDQGVLDGFAATDDKAYDVVRQTAKALKLDLGSMK</sequence>
<dbReference type="EMBL" id="CP000884">
    <property type="protein sequence ID" value="ABX35046.1"/>
    <property type="molecule type" value="Genomic_DNA"/>
</dbReference>
<evidence type="ECO:0000313" key="4">
    <source>
        <dbReference type="Proteomes" id="UP000000784"/>
    </source>
</evidence>
<dbReference type="NCBIfam" id="TIGR01098">
    <property type="entry name" value="3A0109s03R"/>
    <property type="match status" value="1"/>
</dbReference>
<dbReference type="InterPro" id="IPR005770">
    <property type="entry name" value="PhnD"/>
</dbReference>
<dbReference type="eggNOG" id="COG3221">
    <property type="taxonomic scope" value="Bacteria"/>
</dbReference>
<name>A9BVH9_DELAS</name>
<proteinExistence type="inferred from homology"/>
<dbReference type="GO" id="GO:0043190">
    <property type="term" value="C:ATP-binding cassette (ABC) transporter complex"/>
    <property type="evidence" value="ECO:0007669"/>
    <property type="project" value="InterPro"/>
</dbReference>
<dbReference type="PANTHER" id="PTHR35841:SF1">
    <property type="entry name" value="PHOSPHONATES-BINDING PERIPLASMIC PROTEIN"/>
    <property type="match status" value="1"/>
</dbReference>
<gene>
    <name evidence="3" type="ordered locus">Daci_2408</name>
</gene>
<dbReference type="Proteomes" id="UP000000784">
    <property type="component" value="Chromosome"/>
</dbReference>
<reference evidence="3 4" key="1">
    <citation type="journal article" date="2004" name="Appl. Environ. Microbiol.">
        <title>Mineralization of individual congeners of linear alkylbenzenesulfonate by defined pairs of heterotrophic bacteria.</title>
        <authorList>
            <person name="Schleheck D."/>
            <person name="Knepper T.P."/>
            <person name="Fischer K."/>
            <person name="Cook A.M."/>
        </authorList>
    </citation>
    <scope>NUCLEOTIDE SEQUENCE [LARGE SCALE GENOMIC DNA]</scope>
    <source>
        <strain evidence="4">DSM 14801 / SPH-1</strain>
    </source>
</reference>
<keyword evidence="4" id="KW-1185">Reference proteome</keyword>
<dbReference type="SUPFAM" id="SSF53850">
    <property type="entry name" value="Periplasmic binding protein-like II"/>
    <property type="match status" value="1"/>
</dbReference>
<evidence type="ECO:0000313" key="3">
    <source>
        <dbReference type="EMBL" id="ABX35046.1"/>
    </source>
</evidence>
<dbReference type="PANTHER" id="PTHR35841">
    <property type="entry name" value="PHOSPHONATES-BINDING PERIPLASMIC PROTEIN"/>
    <property type="match status" value="1"/>
</dbReference>
<dbReference type="NCBIfam" id="TIGR03431">
    <property type="entry name" value="PhnD"/>
    <property type="match status" value="1"/>
</dbReference>
<evidence type="ECO:0000256" key="2">
    <source>
        <dbReference type="ARBA" id="ARBA00022729"/>
    </source>
</evidence>
<dbReference type="GO" id="GO:0055085">
    <property type="term" value="P:transmembrane transport"/>
    <property type="evidence" value="ECO:0007669"/>
    <property type="project" value="InterPro"/>
</dbReference>